<comment type="caution">
    <text evidence="1">The sequence shown here is derived from an EMBL/GenBank/DDBJ whole genome shotgun (WGS) entry which is preliminary data.</text>
</comment>
<protein>
    <submittedName>
        <fullName evidence="1">Uncharacterized protein</fullName>
    </submittedName>
</protein>
<name>A0A9W4KPV7_9BACI</name>
<dbReference type="GeneID" id="81378040"/>
<reference evidence="1" key="1">
    <citation type="submission" date="2021-11" db="EMBL/GenBank/DDBJ databases">
        <authorList>
            <person name="Bulgarelli D."/>
        </authorList>
    </citation>
    <scope>NUCLEOTIDE SEQUENCE</scope>
    <source>
        <strain evidence="1">Bi133</strain>
    </source>
</reference>
<accession>A0A9W4KPV7</accession>
<gene>
    <name evidence="1" type="ORF">SRABI133_00809</name>
</gene>
<dbReference type="Proteomes" id="UP000789326">
    <property type="component" value="Unassembled WGS sequence"/>
</dbReference>
<proteinExistence type="predicted"/>
<dbReference type="RefSeq" id="WP_262870760.1">
    <property type="nucleotide sequence ID" value="NZ_CAKKMG010000006.1"/>
</dbReference>
<dbReference type="AlphaFoldDB" id="A0A9W4KPV7"/>
<sequence length="42" mass="4624">MKKKIIMWVTGVLVATILLGSAGMTFYKYAPTEGKTTTETIE</sequence>
<evidence type="ECO:0000313" key="2">
    <source>
        <dbReference type="Proteomes" id="UP000789326"/>
    </source>
</evidence>
<dbReference type="EMBL" id="CAKKMG010000006">
    <property type="protein sequence ID" value="CAH0155209.1"/>
    <property type="molecule type" value="Genomic_DNA"/>
</dbReference>
<organism evidence="1 2">
    <name type="scientific">Peribacillus simplex</name>
    <dbReference type="NCBI Taxonomy" id="1478"/>
    <lineage>
        <taxon>Bacteria</taxon>
        <taxon>Bacillati</taxon>
        <taxon>Bacillota</taxon>
        <taxon>Bacilli</taxon>
        <taxon>Bacillales</taxon>
        <taxon>Bacillaceae</taxon>
        <taxon>Peribacillus</taxon>
    </lineage>
</organism>
<evidence type="ECO:0000313" key="1">
    <source>
        <dbReference type="EMBL" id="CAH0155209.1"/>
    </source>
</evidence>